<sequence length="577" mass="66705">MSSANNVFRYTADGLHALSLTILITTIHLRHSASGISLKSRILYLLVYLTRYVNPWLFSNWYLAGWKIGYIIAGSWIIGAMYWWRRSWKGCEDAVRVRWLLLGTFLLSVAITDWTIGLSFFEFTWTWSIILESIAIVPQLIMLMRTSIPTVINSYYLLALGLYRFFYCINWIYRYSTAHYFDWKSVVFGTLQTLLYIDFGVVWWRRQRVVLDGNVVQERDFTTGVLLNWLFVNRYMVGDGKDVELPEYRGDSVFIRANSGEEERSGNEENEEGGDEEHITAEETRRALLDKHEQLTSKEPYNMPHKKPKRSIREFQRLKLEEDAAPDAAPVNSKPNKKRKRASNNSKEDEKLGGAIPKAFQRILDMQNRHKQGMKRKDFELDTGERKKRSADGDAEAQKKKKAKKAQETKEKEKEKKKELKIQPGEKMSDFKRRVNEALPMIKPDRDPKDTTAKGKKGKKAATKAEGEDDDEEEDEGEDRKKRTTSGRTIRRREPSPDPFAHLATTKKFGDIVQEPPTLTARPRLREGALGIPKTIKKADGSGVEEVTMAKRVMLGREREEMIRKYRELMASKKAGN</sequence>
<feature type="transmembrane region" description="Helical" evidence="12">
    <location>
        <begin position="97"/>
        <end position="117"/>
    </location>
</feature>
<evidence type="ECO:0000256" key="2">
    <source>
        <dbReference type="ARBA" id="ARBA00010120"/>
    </source>
</evidence>
<feature type="region of interest" description="Disordered" evidence="11">
    <location>
        <begin position="259"/>
        <end position="279"/>
    </location>
</feature>
<dbReference type="AlphaFoldDB" id="A0A0E9N787"/>
<dbReference type="STRING" id="698492.A0A0E9N787"/>
<keyword evidence="14" id="KW-1185">Reference proteome</keyword>
<feature type="compositionally biased region" description="Basic and acidic residues" evidence="11">
    <location>
        <begin position="375"/>
        <end position="398"/>
    </location>
</feature>
<feature type="transmembrane region" description="Helical" evidence="12">
    <location>
        <begin position="185"/>
        <end position="204"/>
    </location>
</feature>
<evidence type="ECO:0000256" key="11">
    <source>
        <dbReference type="SAM" id="MobiDB-lite"/>
    </source>
</evidence>
<reference evidence="13 14" key="2">
    <citation type="journal article" date="2014" name="J. Gen. Appl. Microbiol.">
        <title>The early diverging ascomycetous budding yeast Saitoella complicata has three histone deacetylases belonging to the Clr6, Hos2, and Rpd3 lineages.</title>
        <authorList>
            <person name="Nishida H."/>
            <person name="Matsumoto T."/>
            <person name="Kondo S."/>
            <person name="Hamamoto M."/>
            <person name="Yoshikawa H."/>
        </authorList>
    </citation>
    <scope>NUCLEOTIDE SEQUENCE [LARGE SCALE GENOMIC DNA]</scope>
    <source>
        <strain evidence="13 14">NRRL Y-17804</strain>
    </source>
</reference>
<gene>
    <name evidence="13" type="ORF">G7K_0053-t1</name>
</gene>
<dbReference type="GO" id="GO:0006621">
    <property type="term" value="P:protein retention in ER lumen"/>
    <property type="evidence" value="ECO:0007669"/>
    <property type="project" value="InterPro"/>
</dbReference>
<feature type="compositionally biased region" description="Basic and acidic residues" evidence="11">
    <location>
        <begin position="405"/>
        <end position="421"/>
    </location>
</feature>
<proteinExistence type="inferred from homology"/>
<comment type="subcellular location">
    <subcellularLocation>
        <location evidence="1">Endoplasmic reticulum membrane</location>
        <topology evidence="1">Multi-pass membrane protein</topology>
    </subcellularLocation>
</comment>
<keyword evidence="5" id="KW-0256">Endoplasmic reticulum</keyword>
<keyword evidence="9 12" id="KW-0472">Membrane</keyword>
<keyword evidence="7" id="KW-0653">Protein transport</keyword>
<dbReference type="PANTHER" id="PTHR10585">
    <property type="entry name" value="ER LUMEN PROTEIN RETAINING RECEPTOR"/>
    <property type="match status" value="1"/>
</dbReference>
<keyword evidence="4 12" id="KW-0812">Transmembrane</keyword>
<dbReference type="GO" id="GO:0046923">
    <property type="term" value="F:ER retention sequence binding"/>
    <property type="evidence" value="ECO:0007669"/>
    <property type="project" value="InterPro"/>
</dbReference>
<evidence type="ECO:0000313" key="14">
    <source>
        <dbReference type="Proteomes" id="UP000033140"/>
    </source>
</evidence>
<feature type="transmembrane region" description="Helical" evidence="12">
    <location>
        <begin position="68"/>
        <end position="85"/>
    </location>
</feature>
<comment type="caution">
    <text evidence="13">The sequence shown here is derived from an EMBL/GenBank/DDBJ whole genome shotgun (WGS) entry which is preliminary data.</text>
</comment>
<dbReference type="PRINTS" id="PR00660">
    <property type="entry name" value="ERLUMENR"/>
</dbReference>
<organism evidence="13 14">
    <name type="scientific">Saitoella complicata (strain BCRC 22490 / CBS 7301 / JCM 7358 / NBRC 10748 / NRRL Y-17804)</name>
    <dbReference type="NCBI Taxonomy" id="698492"/>
    <lineage>
        <taxon>Eukaryota</taxon>
        <taxon>Fungi</taxon>
        <taxon>Dikarya</taxon>
        <taxon>Ascomycota</taxon>
        <taxon>Taphrinomycotina</taxon>
        <taxon>Taphrinomycotina incertae sedis</taxon>
        <taxon>Saitoella</taxon>
    </lineage>
</organism>
<dbReference type="GO" id="GO:0015031">
    <property type="term" value="P:protein transport"/>
    <property type="evidence" value="ECO:0007669"/>
    <property type="project" value="UniProtKB-KW"/>
</dbReference>
<protein>
    <recommendedName>
        <fullName evidence="15">ER lumen protein-retaining receptor</fullName>
    </recommendedName>
</protein>
<dbReference type="Proteomes" id="UP000033140">
    <property type="component" value="Unassembled WGS sequence"/>
</dbReference>
<keyword evidence="3" id="KW-0813">Transport</keyword>
<evidence type="ECO:0000256" key="5">
    <source>
        <dbReference type="ARBA" id="ARBA00022824"/>
    </source>
</evidence>
<accession>A0A0E9N787</accession>
<keyword evidence="6" id="KW-0931">ER-Golgi transport</keyword>
<evidence type="ECO:0000256" key="9">
    <source>
        <dbReference type="ARBA" id="ARBA00023136"/>
    </source>
</evidence>
<evidence type="ECO:0000256" key="12">
    <source>
        <dbReference type="SAM" id="Phobius"/>
    </source>
</evidence>
<dbReference type="Pfam" id="PF00810">
    <property type="entry name" value="ER_lumen_recept"/>
    <property type="match status" value="1"/>
</dbReference>
<evidence type="ECO:0000256" key="6">
    <source>
        <dbReference type="ARBA" id="ARBA00022892"/>
    </source>
</evidence>
<evidence type="ECO:0000256" key="4">
    <source>
        <dbReference type="ARBA" id="ARBA00022692"/>
    </source>
</evidence>
<evidence type="ECO:0000256" key="10">
    <source>
        <dbReference type="ARBA" id="ARBA00023170"/>
    </source>
</evidence>
<feature type="compositionally biased region" description="Basic residues" evidence="11">
    <location>
        <begin position="482"/>
        <end position="491"/>
    </location>
</feature>
<keyword evidence="8 12" id="KW-1133">Transmembrane helix</keyword>
<comment type="similarity">
    <text evidence="2">Belongs to the ERD2 family.</text>
</comment>
<evidence type="ECO:0008006" key="15">
    <source>
        <dbReference type="Google" id="ProtNLM"/>
    </source>
</evidence>
<name>A0A0E9N787_SAICN</name>
<feature type="region of interest" description="Disordered" evidence="11">
    <location>
        <begin position="321"/>
        <end position="526"/>
    </location>
</feature>
<evidence type="ECO:0000256" key="1">
    <source>
        <dbReference type="ARBA" id="ARBA00004477"/>
    </source>
</evidence>
<reference evidence="13 14" key="1">
    <citation type="journal article" date="2011" name="J. Gen. Appl. Microbiol.">
        <title>Draft genome sequencing of the enigmatic yeast Saitoella complicata.</title>
        <authorList>
            <person name="Nishida H."/>
            <person name="Hamamoto M."/>
            <person name="Sugiyama J."/>
        </authorList>
    </citation>
    <scope>NUCLEOTIDE SEQUENCE [LARGE SCALE GENOMIC DNA]</scope>
    <source>
        <strain evidence="13 14">NRRL Y-17804</strain>
    </source>
</reference>
<feature type="compositionally biased region" description="Basic and acidic residues" evidence="11">
    <location>
        <begin position="427"/>
        <end position="436"/>
    </location>
</feature>
<reference evidence="13 14" key="3">
    <citation type="journal article" date="2015" name="Genome Announc.">
        <title>Draft Genome Sequence of the Archiascomycetous Yeast Saitoella complicata.</title>
        <authorList>
            <person name="Yamauchi K."/>
            <person name="Kondo S."/>
            <person name="Hamamoto M."/>
            <person name="Takahashi Y."/>
            <person name="Ogura Y."/>
            <person name="Hayashi T."/>
            <person name="Nishida H."/>
        </authorList>
    </citation>
    <scope>NUCLEOTIDE SEQUENCE [LARGE SCALE GENOMIC DNA]</scope>
    <source>
        <strain evidence="13 14">NRRL Y-17804</strain>
    </source>
</reference>
<dbReference type="EMBL" id="BACD03000001">
    <property type="protein sequence ID" value="GAO45802.1"/>
    <property type="molecule type" value="Genomic_DNA"/>
</dbReference>
<feature type="compositionally biased region" description="Acidic residues" evidence="11">
    <location>
        <begin position="467"/>
        <end position="477"/>
    </location>
</feature>
<dbReference type="InterPro" id="IPR000133">
    <property type="entry name" value="ER_ret_rcpt"/>
</dbReference>
<evidence type="ECO:0000256" key="8">
    <source>
        <dbReference type="ARBA" id="ARBA00022989"/>
    </source>
</evidence>
<keyword evidence="10" id="KW-0675">Receptor</keyword>
<feature type="transmembrane region" description="Helical" evidence="12">
    <location>
        <begin position="155"/>
        <end position="173"/>
    </location>
</feature>
<evidence type="ECO:0000256" key="7">
    <source>
        <dbReference type="ARBA" id="ARBA00022927"/>
    </source>
</evidence>
<evidence type="ECO:0000256" key="3">
    <source>
        <dbReference type="ARBA" id="ARBA00022448"/>
    </source>
</evidence>
<dbReference type="GO" id="GO:0005789">
    <property type="term" value="C:endoplasmic reticulum membrane"/>
    <property type="evidence" value="ECO:0007669"/>
    <property type="project" value="UniProtKB-SubCell"/>
</dbReference>
<feature type="transmembrane region" description="Helical" evidence="12">
    <location>
        <begin position="12"/>
        <end position="30"/>
    </location>
</feature>
<feature type="compositionally biased region" description="Basic and acidic residues" evidence="11">
    <location>
        <begin position="443"/>
        <end position="453"/>
    </location>
</feature>
<dbReference type="GO" id="GO:0016192">
    <property type="term" value="P:vesicle-mediated transport"/>
    <property type="evidence" value="ECO:0007669"/>
    <property type="project" value="UniProtKB-KW"/>
</dbReference>
<evidence type="ECO:0000313" key="13">
    <source>
        <dbReference type="EMBL" id="GAO45802.1"/>
    </source>
</evidence>